<protein>
    <recommendedName>
        <fullName evidence="4">Translation initiation factor IF-6</fullName>
    </recommendedName>
</protein>
<accession>X1FQN2</accession>
<comment type="caution">
    <text evidence="3">The sequence shown here is derived from an EMBL/GenBank/DDBJ whole genome shotgun (WGS) entry which is preliminary data.</text>
</comment>
<keyword evidence="1" id="KW-0396">Initiation factor</keyword>
<proteinExistence type="predicted"/>
<evidence type="ECO:0000313" key="3">
    <source>
        <dbReference type="EMBL" id="GAH34850.1"/>
    </source>
</evidence>
<evidence type="ECO:0008006" key="4">
    <source>
        <dbReference type="Google" id="ProtNLM"/>
    </source>
</evidence>
<dbReference type="SMART" id="SM00654">
    <property type="entry name" value="eIF6"/>
    <property type="match status" value="1"/>
</dbReference>
<reference evidence="3" key="1">
    <citation type="journal article" date="2014" name="Front. Microbiol.">
        <title>High frequency of phylogenetically diverse reductive dehalogenase-homologous genes in deep subseafloor sedimentary metagenomes.</title>
        <authorList>
            <person name="Kawai M."/>
            <person name="Futagami T."/>
            <person name="Toyoda A."/>
            <person name="Takaki Y."/>
            <person name="Nishi S."/>
            <person name="Hori S."/>
            <person name="Arai W."/>
            <person name="Tsubouchi T."/>
            <person name="Morono Y."/>
            <person name="Uchiyama I."/>
            <person name="Ito T."/>
            <person name="Fujiyama A."/>
            <person name="Inagaki F."/>
            <person name="Takami H."/>
        </authorList>
    </citation>
    <scope>NUCLEOTIDE SEQUENCE</scope>
    <source>
        <strain evidence="3">Expedition CK06-06</strain>
    </source>
</reference>
<feature type="non-terminal residue" evidence="3">
    <location>
        <position position="1"/>
    </location>
</feature>
<dbReference type="EMBL" id="BARU01010598">
    <property type="protein sequence ID" value="GAH34850.1"/>
    <property type="molecule type" value="Genomic_DNA"/>
</dbReference>
<evidence type="ECO:0000256" key="2">
    <source>
        <dbReference type="ARBA" id="ARBA00022917"/>
    </source>
</evidence>
<dbReference type="AlphaFoldDB" id="X1FQN2"/>
<organism evidence="3">
    <name type="scientific">marine sediment metagenome</name>
    <dbReference type="NCBI Taxonomy" id="412755"/>
    <lineage>
        <taxon>unclassified sequences</taxon>
        <taxon>metagenomes</taxon>
        <taxon>ecological metagenomes</taxon>
    </lineage>
</organism>
<dbReference type="GO" id="GO:0042256">
    <property type="term" value="P:cytosolic ribosome assembly"/>
    <property type="evidence" value="ECO:0007669"/>
    <property type="project" value="InterPro"/>
</dbReference>
<dbReference type="Pfam" id="PF01912">
    <property type="entry name" value="eIF-6"/>
    <property type="match status" value="1"/>
</dbReference>
<dbReference type="Gene3D" id="3.75.10.10">
    <property type="entry name" value="L-arginine/glycine Amidinotransferase, Chain A"/>
    <property type="match status" value="1"/>
</dbReference>
<gene>
    <name evidence="3" type="ORF">S03H2_20159</name>
</gene>
<dbReference type="GO" id="GO:0003743">
    <property type="term" value="F:translation initiation factor activity"/>
    <property type="evidence" value="ECO:0007669"/>
    <property type="project" value="UniProtKB-KW"/>
</dbReference>
<sequence length="208" mass="22994">SANNVYVLYPPNLLNSILKKYKNIFKESFYPITIHSSNLLGIYTASNKFGIIVPHIIKDDEYEKLKEIFKDVNNTPQIGVLKSIDNAYGNLILCNDKGAIISSLLKDFREEIEDTLSVETVIFEFANSYLPGSISLANNNGCLVHPLSTDDEIEFISSILKVDEADVSTINRGIPYLSSGAIVNDKSGIFGINSTGPELMRITSVLQL</sequence>
<dbReference type="PANTHER" id="PTHR10784">
    <property type="entry name" value="TRANSLATION INITIATION FACTOR 6"/>
    <property type="match status" value="1"/>
</dbReference>
<dbReference type="SUPFAM" id="SSF55909">
    <property type="entry name" value="Pentein"/>
    <property type="match status" value="1"/>
</dbReference>
<keyword evidence="2" id="KW-0648">Protein biosynthesis</keyword>
<dbReference type="GO" id="GO:0043022">
    <property type="term" value="F:ribosome binding"/>
    <property type="evidence" value="ECO:0007669"/>
    <property type="project" value="InterPro"/>
</dbReference>
<evidence type="ECO:0000256" key="1">
    <source>
        <dbReference type="ARBA" id="ARBA00022540"/>
    </source>
</evidence>
<dbReference type="InterPro" id="IPR002769">
    <property type="entry name" value="eIF6"/>
</dbReference>
<name>X1FQN2_9ZZZZ</name>